<dbReference type="RefSeq" id="WP_140692174.1">
    <property type="nucleotide sequence ID" value="NZ_RCZG01000005.1"/>
</dbReference>
<dbReference type="PRINTS" id="PR00080">
    <property type="entry name" value="SDRFAMILY"/>
</dbReference>
<organism evidence="4 5">
    <name type="scientific">Mycolicibacterium hodleri</name>
    <dbReference type="NCBI Taxonomy" id="49897"/>
    <lineage>
        <taxon>Bacteria</taxon>
        <taxon>Bacillati</taxon>
        <taxon>Actinomycetota</taxon>
        <taxon>Actinomycetes</taxon>
        <taxon>Mycobacteriales</taxon>
        <taxon>Mycobacteriaceae</taxon>
        <taxon>Mycolicibacterium</taxon>
    </lineage>
</organism>
<dbReference type="PANTHER" id="PTHR42760:SF40">
    <property type="entry name" value="3-OXOACYL-[ACYL-CARRIER-PROTEIN] REDUCTASE, CHLOROPLASTIC"/>
    <property type="match status" value="1"/>
</dbReference>
<accession>A0A502E877</accession>
<evidence type="ECO:0000256" key="2">
    <source>
        <dbReference type="ARBA" id="ARBA00023002"/>
    </source>
</evidence>
<dbReference type="InterPro" id="IPR036291">
    <property type="entry name" value="NAD(P)-bd_dom_sf"/>
</dbReference>
<dbReference type="GO" id="GO:0016616">
    <property type="term" value="F:oxidoreductase activity, acting on the CH-OH group of donors, NAD or NADP as acceptor"/>
    <property type="evidence" value="ECO:0007669"/>
    <property type="project" value="UniProtKB-ARBA"/>
</dbReference>
<evidence type="ECO:0000259" key="3">
    <source>
        <dbReference type="SMART" id="SM00822"/>
    </source>
</evidence>
<dbReference type="InterPro" id="IPR002347">
    <property type="entry name" value="SDR_fam"/>
</dbReference>
<name>A0A502E877_9MYCO</name>
<evidence type="ECO:0000313" key="5">
    <source>
        <dbReference type="Proteomes" id="UP000320095"/>
    </source>
</evidence>
<keyword evidence="5" id="KW-1185">Reference proteome</keyword>
<dbReference type="FunFam" id="3.40.50.720:FF:000084">
    <property type="entry name" value="Short-chain dehydrogenase reductase"/>
    <property type="match status" value="1"/>
</dbReference>
<dbReference type="SMART" id="SM00822">
    <property type="entry name" value="PKS_KR"/>
    <property type="match status" value="1"/>
</dbReference>
<evidence type="ECO:0000256" key="1">
    <source>
        <dbReference type="ARBA" id="ARBA00006484"/>
    </source>
</evidence>
<proteinExistence type="inferred from homology"/>
<sequence>MNGGRLAGKVAIITGASTGLGPVMAAMFVREGARVLLAARREDLVAQAAADAGPGAIAMRADVTDEDDVAAMVSRAIDEFGHVDVMCNNAAAAGKDLFIWEQTLENWNSTIAIDATAAMLCTREVVKQSMLDRRSGVILNFSSTAGYQGVPRKTHYVTAKASLRAFTKAVALEVGEYGIRCNCIVPGGIDTELWRNWVRRTATEQGVEYEAHRAKLLKGVALRDISTPADIANMAIFLASDESRTITGQSIPVDAGGYMQG</sequence>
<dbReference type="SUPFAM" id="SSF51735">
    <property type="entry name" value="NAD(P)-binding Rossmann-fold domains"/>
    <property type="match status" value="1"/>
</dbReference>
<comment type="caution">
    <text evidence="4">The sequence shown here is derived from an EMBL/GenBank/DDBJ whole genome shotgun (WGS) entry which is preliminary data.</text>
</comment>
<dbReference type="InterPro" id="IPR020904">
    <property type="entry name" value="Sc_DH/Rdtase_CS"/>
</dbReference>
<dbReference type="PANTHER" id="PTHR42760">
    <property type="entry name" value="SHORT-CHAIN DEHYDROGENASES/REDUCTASES FAMILY MEMBER"/>
    <property type="match status" value="1"/>
</dbReference>
<feature type="domain" description="Ketoreductase" evidence="3">
    <location>
        <begin position="9"/>
        <end position="197"/>
    </location>
</feature>
<reference evidence="4 5" key="1">
    <citation type="journal article" date="2019" name="Environ. Microbiol.">
        <title>Species interactions and distinct microbial communities in high Arctic permafrost affected cryosols are associated with the CH4 and CO2 gas fluxes.</title>
        <authorList>
            <person name="Altshuler I."/>
            <person name="Hamel J."/>
            <person name="Turney S."/>
            <person name="Magnuson E."/>
            <person name="Levesque R."/>
            <person name="Greer C."/>
            <person name="Whyte L.G."/>
        </authorList>
    </citation>
    <scope>NUCLEOTIDE SEQUENCE [LARGE SCALE GENOMIC DNA]</scope>
    <source>
        <strain evidence="4 5">S5.20</strain>
    </source>
</reference>
<dbReference type="Gene3D" id="3.40.50.720">
    <property type="entry name" value="NAD(P)-binding Rossmann-like Domain"/>
    <property type="match status" value="1"/>
</dbReference>
<protein>
    <submittedName>
        <fullName evidence="4">SDR family oxidoreductase</fullName>
    </submittedName>
</protein>
<dbReference type="CDD" id="cd05233">
    <property type="entry name" value="SDR_c"/>
    <property type="match status" value="1"/>
</dbReference>
<dbReference type="EMBL" id="RCZG01000005">
    <property type="protein sequence ID" value="TPG33574.1"/>
    <property type="molecule type" value="Genomic_DNA"/>
</dbReference>
<dbReference type="InterPro" id="IPR057326">
    <property type="entry name" value="KR_dom"/>
</dbReference>
<gene>
    <name evidence="4" type="ORF">EAH80_14935</name>
</gene>
<keyword evidence="2" id="KW-0560">Oxidoreductase</keyword>
<dbReference type="AlphaFoldDB" id="A0A502E877"/>
<dbReference type="OrthoDB" id="286404at2"/>
<dbReference type="Proteomes" id="UP000320095">
    <property type="component" value="Unassembled WGS sequence"/>
</dbReference>
<comment type="similarity">
    <text evidence="1">Belongs to the short-chain dehydrogenases/reductases (SDR) family.</text>
</comment>
<evidence type="ECO:0000313" key="4">
    <source>
        <dbReference type="EMBL" id="TPG33574.1"/>
    </source>
</evidence>
<dbReference type="Pfam" id="PF13561">
    <property type="entry name" value="adh_short_C2"/>
    <property type="match status" value="1"/>
</dbReference>
<dbReference type="GO" id="GO:0030497">
    <property type="term" value="P:fatty acid elongation"/>
    <property type="evidence" value="ECO:0007669"/>
    <property type="project" value="TreeGrafter"/>
</dbReference>
<dbReference type="PROSITE" id="PS00061">
    <property type="entry name" value="ADH_SHORT"/>
    <property type="match status" value="1"/>
</dbReference>
<dbReference type="PRINTS" id="PR00081">
    <property type="entry name" value="GDHRDH"/>
</dbReference>